<evidence type="ECO:0000256" key="2">
    <source>
        <dbReference type="ARBA" id="ARBA00022729"/>
    </source>
</evidence>
<comment type="subcellular location">
    <subcellularLocation>
        <location evidence="1">Membrane</location>
    </subcellularLocation>
</comment>
<dbReference type="PANTHER" id="PTHR30332">
    <property type="entry name" value="PROBABLE GENERAL SECRETION PATHWAY PROTEIN D"/>
    <property type="match status" value="1"/>
</dbReference>
<feature type="domain" description="Type II/III secretion system secretin-like" evidence="6">
    <location>
        <begin position="341"/>
        <end position="533"/>
    </location>
</feature>
<accession>A0A5B8XHT6</accession>
<dbReference type="EMBL" id="CP029077">
    <property type="protein sequence ID" value="QED23337.1"/>
    <property type="molecule type" value="Genomic_DNA"/>
</dbReference>
<dbReference type="InterPro" id="IPR050810">
    <property type="entry name" value="Bact_Secretion_Sys_Channel"/>
</dbReference>
<dbReference type="PANTHER" id="PTHR30332:SF24">
    <property type="entry name" value="SECRETIN GSPD-RELATED"/>
    <property type="match status" value="1"/>
</dbReference>
<evidence type="ECO:0000256" key="4">
    <source>
        <dbReference type="RuleBase" id="RU004003"/>
    </source>
</evidence>
<dbReference type="InterPro" id="IPR004846">
    <property type="entry name" value="T2SS/T3SS_dom"/>
</dbReference>
<dbReference type="Proteomes" id="UP000321934">
    <property type="component" value="Chromosome"/>
</dbReference>
<dbReference type="AlphaFoldDB" id="A0A5B8XHT6"/>
<evidence type="ECO:0000256" key="1">
    <source>
        <dbReference type="ARBA" id="ARBA00004370"/>
    </source>
</evidence>
<keyword evidence="8" id="KW-1185">Reference proteome</keyword>
<evidence type="ECO:0000313" key="7">
    <source>
        <dbReference type="EMBL" id="QED23337.1"/>
    </source>
</evidence>
<keyword evidence="2" id="KW-0732">Signal</keyword>
<name>A0A5B8XHT6_9RICK</name>
<feature type="region of interest" description="Disordered" evidence="5">
    <location>
        <begin position="215"/>
        <end position="240"/>
    </location>
</feature>
<evidence type="ECO:0000259" key="6">
    <source>
        <dbReference type="Pfam" id="PF00263"/>
    </source>
</evidence>
<evidence type="ECO:0000256" key="5">
    <source>
        <dbReference type="SAM" id="MobiDB-lite"/>
    </source>
</evidence>
<organism evidence="7 8">
    <name type="scientific">Candidatus Deianiraea vastatrix</name>
    <dbReference type="NCBI Taxonomy" id="2163644"/>
    <lineage>
        <taxon>Bacteria</taxon>
        <taxon>Pseudomonadati</taxon>
        <taxon>Pseudomonadota</taxon>
        <taxon>Alphaproteobacteria</taxon>
        <taxon>Rickettsiales</taxon>
        <taxon>Candidatus Deianiraeaceae</taxon>
        <taxon>Candidatus Deianiraea</taxon>
    </lineage>
</organism>
<dbReference type="Gene3D" id="3.30.1370.130">
    <property type="match status" value="1"/>
</dbReference>
<dbReference type="Pfam" id="PF00263">
    <property type="entry name" value="Secretin"/>
    <property type="match status" value="1"/>
</dbReference>
<reference evidence="7 8" key="1">
    <citation type="journal article" date="2019" name="ISME J.">
        <title>Deianiraea, an extracellular bacterium associated with the ciliate Paramecium, suggests an alternative scenario for the evolution of Rickettsiales.</title>
        <authorList>
            <person name="Castelli M."/>
            <person name="Sabaneyeva E."/>
            <person name="Lanzoni O."/>
            <person name="Lebedeva N."/>
            <person name="Floriano A.M."/>
            <person name="Gaiarsa S."/>
            <person name="Benken K."/>
            <person name="Modeo L."/>
            <person name="Bandi C."/>
            <person name="Potekhin A."/>
            <person name="Sassera D."/>
            <person name="Petroni G."/>
        </authorList>
    </citation>
    <scope>NUCLEOTIDE SEQUENCE [LARGE SCALE GENOMIC DNA]</scope>
    <source>
        <strain evidence="7">CyL4-1</strain>
    </source>
</reference>
<evidence type="ECO:0000313" key="8">
    <source>
        <dbReference type="Proteomes" id="UP000321934"/>
    </source>
</evidence>
<dbReference type="GO" id="GO:0009306">
    <property type="term" value="P:protein secretion"/>
    <property type="evidence" value="ECO:0007669"/>
    <property type="project" value="InterPro"/>
</dbReference>
<dbReference type="GO" id="GO:0015627">
    <property type="term" value="C:type II protein secretion system complex"/>
    <property type="evidence" value="ECO:0007669"/>
    <property type="project" value="TreeGrafter"/>
</dbReference>
<gene>
    <name evidence="7" type="ORF">Deia_00542</name>
</gene>
<dbReference type="PRINTS" id="PR00811">
    <property type="entry name" value="BCTERIALGSPD"/>
</dbReference>
<evidence type="ECO:0000256" key="3">
    <source>
        <dbReference type="ARBA" id="ARBA00023136"/>
    </source>
</evidence>
<sequence>MLLFLCACREVDLGVNHDRNIGFTRTEYENSFGRDALTKDQKLQKEPPIPRLSKIVAMPSNPKLNEEKLISISANEDIPIVDLLLEIGRIAGIDIVIDKRIEGETFIEMQNRPLFEVLDRIAEVADLRYTKQMGTIIFEYDDPYLVTYDVNFLNINRSNSSSMSVSSSVLSSGGGAGGNSTASLSSNTPDTFWQDMTSNITQILQSAQSISQQKRFQVSSTSGNSSSSSSSSGGTPVISGGQIGLNKSTGMVSIFTSSKGHTKVKQYLDQLQKKATAQVLIEVKLVEVILNRDFQTGVDLNYITSSGNKVGTNGLSQISAPTFSSSFTTTAGTLTNAVNLLSSFGTTRVLHSPRTMAINNQSTIMTFADNQVYFDISVSATSPVVSGTGQTVVGSNVNVTSSKQTIPVGVILIIQPSIDIEKNEVMLSVKPTMSRIKTTVQDPGFTFSVQQAKATGVPTNSIPVTEVREMDQIVYLKSGEIMLMGGFTERYIDTQEKGIPFLSRIPLIGFLFSRRSETVEMKEIVILIKATVMSDKKEVDEYDKYLFKTFANDPREFNF</sequence>
<dbReference type="InterPro" id="IPR001775">
    <property type="entry name" value="GspD/PilQ"/>
</dbReference>
<keyword evidence="3" id="KW-0472">Membrane</keyword>
<dbReference type="GO" id="GO:0016020">
    <property type="term" value="C:membrane"/>
    <property type="evidence" value="ECO:0007669"/>
    <property type="project" value="UniProtKB-SubCell"/>
</dbReference>
<comment type="similarity">
    <text evidence="4">Belongs to the bacterial secretin family.</text>
</comment>
<proteinExistence type="inferred from homology"/>
<protein>
    <submittedName>
        <fullName evidence="7">PulD/PilQ-like tipe II secretion/type IV pilus secretin</fullName>
    </submittedName>
</protein>